<gene>
    <name evidence="1" type="ORF">GTOL_12557</name>
</gene>
<evidence type="ECO:0000313" key="1">
    <source>
        <dbReference type="EMBL" id="CAG4884674.1"/>
    </source>
</evidence>
<name>A0A916J4T4_9PROT</name>
<dbReference type="AlphaFoldDB" id="A0A916J4T4"/>
<reference evidence="1" key="1">
    <citation type="submission" date="2021-04" db="EMBL/GenBank/DDBJ databases">
        <authorList>
            <person name="Hornung B."/>
        </authorList>
    </citation>
    <scope>NUCLEOTIDE SEQUENCE</scope>
    <source>
        <strain evidence="1">G5G6</strain>
    </source>
</reference>
<proteinExistence type="predicted"/>
<evidence type="ECO:0000313" key="2">
    <source>
        <dbReference type="Proteomes" id="UP000742786"/>
    </source>
</evidence>
<sequence length="53" mass="6053">MPFDFIAVILKNGIEQTPYILKHYSLRAAFIYEPNGLRKEVALIVCPKLLASF</sequence>
<organism evidence="1 2">
    <name type="scientific">Georgfuchsia toluolica</name>
    <dbReference type="NCBI Taxonomy" id="424218"/>
    <lineage>
        <taxon>Bacteria</taxon>
        <taxon>Pseudomonadati</taxon>
        <taxon>Pseudomonadota</taxon>
        <taxon>Betaproteobacteria</taxon>
        <taxon>Nitrosomonadales</taxon>
        <taxon>Sterolibacteriaceae</taxon>
        <taxon>Georgfuchsia</taxon>
    </lineage>
</organism>
<comment type="caution">
    <text evidence="1">The sequence shown here is derived from an EMBL/GenBank/DDBJ whole genome shotgun (WGS) entry which is preliminary data.</text>
</comment>
<protein>
    <submittedName>
        <fullName evidence="1">Uncharacterized protein</fullName>
    </submittedName>
</protein>
<dbReference type="EMBL" id="CAJQUM010000001">
    <property type="protein sequence ID" value="CAG4884674.1"/>
    <property type="molecule type" value="Genomic_DNA"/>
</dbReference>
<dbReference type="Proteomes" id="UP000742786">
    <property type="component" value="Unassembled WGS sequence"/>
</dbReference>
<keyword evidence="2" id="KW-1185">Reference proteome</keyword>
<accession>A0A916J4T4</accession>